<evidence type="ECO:0000256" key="2">
    <source>
        <dbReference type="ARBA" id="ARBA00022692"/>
    </source>
</evidence>
<dbReference type="Proteomes" id="UP000659388">
    <property type="component" value="Unassembled WGS sequence"/>
</dbReference>
<evidence type="ECO:0000256" key="5">
    <source>
        <dbReference type="SAM" id="Coils"/>
    </source>
</evidence>
<dbReference type="SMART" id="SM00065">
    <property type="entry name" value="GAF"/>
    <property type="match status" value="1"/>
</dbReference>
<evidence type="ECO:0000259" key="7">
    <source>
        <dbReference type="PROSITE" id="PS50885"/>
    </source>
</evidence>
<keyword evidence="5" id="KW-0175">Coiled coil</keyword>
<dbReference type="Gene3D" id="6.10.340.10">
    <property type="match status" value="1"/>
</dbReference>
<comment type="caution">
    <text evidence="8">The sequence shown here is derived from an EMBL/GenBank/DDBJ whole genome shotgun (WGS) entry which is preliminary data.</text>
</comment>
<dbReference type="Pfam" id="PF00672">
    <property type="entry name" value="HAMP"/>
    <property type="match status" value="1"/>
</dbReference>
<dbReference type="SUPFAM" id="SSF55781">
    <property type="entry name" value="GAF domain-like"/>
    <property type="match status" value="1"/>
</dbReference>
<dbReference type="GO" id="GO:0007165">
    <property type="term" value="P:signal transduction"/>
    <property type="evidence" value="ECO:0007669"/>
    <property type="project" value="InterPro"/>
</dbReference>
<dbReference type="SUPFAM" id="SSF158472">
    <property type="entry name" value="HAMP domain-like"/>
    <property type="match status" value="1"/>
</dbReference>
<feature type="transmembrane region" description="Helical" evidence="6">
    <location>
        <begin position="14"/>
        <end position="34"/>
    </location>
</feature>
<organism evidence="8 9">
    <name type="scientific">Fulvivirga sediminis</name>
    <dbReference type="NCBI Taxonomy" id="2803949"/>
    <lineage>
        <taxon>Bacteria</taxon>
        <taxon>Pseudomonadati</taxon>
        <taxon>Bacteroidota</taxon>
        <taxon>Cytophagia</taxon>
        <taxon>Cytophagales</taxon>
        <taxon>Fulvivirgaceae</taxon>
        <taxon>Fulvivirga</taxon>
    </lineage>
</organism>
<dbReference type="Gene3D" id="3.30.450.40">
    <property type="match status" value="1"/>
</dbReference>
<evidence type="ECO:0000313" key="8">
    <source>
        <dbReference type="EMBL" id="MBL3657161.1"/>
    </source>
</evidence>
<gene>
    <name evidence="8" type="ORF">JL102_13520</name>
</gene>
<dbReference type="InterPro" id="IPR029095">
    <property type="entry name" value="NarX-like_N"/>
</dbReference>
<name>A0A937K176_9BACT</name>
<comment type="subcellular location">
    <subcellularLocation>
        <location evidence="1">Membrane</location>
        <topology evidence="1">Multi-pass membrane protein</topology>
    </subcellularLocation>
</comment>
<dbReference type="RefSeq" id="WP_202244954.1">
    <property type="nucleotide sequence ID" value="NZ_JAESIY010000007.1"/>
</dbReference>
<dbReference type="InterPro" id="IPR003660">
    <property type="entry name" value="HAMP_dom"/>
</dbReference>
<evidence type="ECO:0000313" key="9">
    <source>
        <dbReference type="Proteomes" id="UP000659388"/>
    </source>
</evidence>
<keyword evidence="3 6" id="KW-1133">Transmembrane helix</keyword>
<sequence length="549" mass="62652">MFNNLFKSFANRSLQFKLGSVLLSFLLLGILNYLSVNFFKQIQETDTGVVDAAGRQRMLSQRIAFYSEQIMRGQDEVKGDLKSALRLCNTSLIALKEGGVAPGIANEKVLPPTSKNILPTVLKAEDLWNEYRKNANILIEQKLYLDTLIEVTSMDTAGVINHTEKKSILNPKTLTAITFIEQNAGEMLVRFNNMVKRYVEESNEKQSGLGKLLLSLLSLNILMVGVGFYITNKFIKKPIWEIINYIKHLSKGDLTYQINHSSNDEIGTAIQNLGKLEVNLRSASKFAMEIGNGQFESDFVVEGDKDQLGLALLEMRDRLFDISKEDQKRNWVSEGLAKFGDILRNNQGHLEGMTDKILAYVVKYLEANQGVMFIVNDDEKDNPYLEMVSYYAWGNKKFLKGRVEKGEGLAGRAWIEQNTVYLKEVPNDYVKITSGLGDTNPKSILVVPLKLNEEIYGIIEIASLNVYESYQIEFVEKLAENVASTISTLRVNERTRRLLEQTQQQTEEMRAQEEEMRQNMEELTATQEEMQRKEKEYLEKINELENRSH</sequence>
<keyword evidence="9" id="KW-1185">Reference proteome</keyword>
<dbReference type="InterPro" id="IPR003018">
    <property type="entry name" value="GAF"/>
</dbReference>
<evidence type="ECO:0000256" key="3">
    <source>
        <dbReference type="ARBA" id="ARBA00022989"/>
    </source>
</evidence>
<reference evidence="8" key="1">
    <citation type="submission" date="2021-01" db="EMBL/GenBank/DDBJ databases">
        <title>Fulvivirga kasyanovii gen. nov., sp nov., a novel member of the phylum Bacteroidetes isolated from seawater in a mussel farm.</title>
        <authorList>
            <person name="Zhao L.-H."/>
            <person name="Wang Z.-J."/>
        </authorList>
    </citation>
    <scope>NUCLEOTIDE SEQUENCE</scope>
    <source>
        <strain evidence="8">2943</strain>
    </source>
</reference>
<feature type="transmembrane region" description="Helical" evidence="6">
    <location>
        <begin position="212"/>
        <end position="230"/>
    </location>
</feature>
<evidence type="ECO:0000256" key="1">
    <source>
        <dbReference type="ARBA" id="ARBA00004141"/>
    </source>
</evidence>
<evidence type="ECO:0000256" key="6">
    <source>
        <dbReference type="SAM" id="Phobius"/>
    </source>
</evidence>
<keyword evidence="2 6" id="KW-0812">Transmembrane</keyword>
<accession>A0A937K176</accession>
<dbReference type="GO" id="GO:0016020">
    <property type="term" value="C:membrane"/>
    <property type="evidence" value="ECO:0007669"/>
    <property type="project" value="UniProtKB-SubCell"/>
</dbReference>
<dbReference type="Pfam" id="PF13675">
    <property type="entry name" value="PilJ"/>
    <property type="match status" value="1"/>
</dbReference>
<dbReference type="EMBL" id="JAESIY010000007">
    <property type="protein sequence ID" value="MBL3657161.1"/>
    <property type="molecule type" value="Genomic_DNA"/>
</dbReference>
<dbReference type="AlphaFoldDB" id="A0A937K176"/>
<feature type="domain" description="HAMP" evidence="7">
    <location>
        <begin position="233"/>
        <end position="285"/>
    </location>
</feature>
<feature type="coiled-coil region" evidence="5">
    <location>
        <begin position="492"/>
        <end position="547"/>
    </location>
</feature>
<protein>
    <submittedName>
        <fullName evidence="8">Type IV pili methyl-accepting chemotaxis transducer N-terminal domain-containing protein</fullName>
    </submittedName>
</protein>
<proteinExistence type="predicted"/>
<dbReference type="Pfam" id="PF13185">
    <property type="entry name" value="GAF_2"/>
    <property type="match status" value="1"/>
</dbReference>
<evidence type="ECO:0000256" key="4">
    <source>
        <dbReference type="ARBA" id="ARBA00023136"/>
    </source>
</evidence>
<dbReference type="CDD" id="cd06225">
    <property type="entry name" value="HAMP"/>
    <property type="match status" value="1"/>
</dbReference>
<keyword evidence="4 6" id="KW-0472">Membrane</keyword>
<dbReference type="InterPro" id="IPR029016">
    <property type="entry name" value="GAF-like_dom_sf"/>
</dbReference>
<dbReference type="PROSITE" id="PS50885">
    <property type="entry name" value="HAMP"/>
    <property type="match status" value="1"/>
</dbReference>